<keyword evidence="1" id="KW-0472">Membrane</keyword>
<evidence type="ECO:0000313" key="2">
    <source>
        <dbReference type="EMBL" id="KAJ6995673.1"/>
    </source>
</evidence>
<sequence>MAVGSALSIFVACGILLVAYYIFKRKAKLIGNLLSEVQCCLSFVIIVLTAIFDLNNQNLSSLFISPRLSCTVKHKKSVNEPDAILVYLHLCVCV</sequence>
<comment type="caution">
    <text evidence="2">The sequence shown here is derived from an EMBL/GenBank/DDBJ whole genome shotgun (WGS) entry which is preliminary data.</text>
</comment>
<dbReference type="EMBL" id="JAQIZT010000005">
    <property type="protein sequence ID" value="KAJ6995673.1"/>
    <property type="molecule type" value="Genomic_DNA"/>
</dbReference>
<name>A0AAD6W1G9_9ROSI</name>
<keyword evidence="1" id="KW-0812">Transmembrane</keyword>
<evidence type="ECO:0000256" key="1">
    <source>
        <dbReference type="SAM" id="Phobius"/>
    </source>
</evidence>
<organism evidence="2 3">
    <name type="scientific">Populus alba x Populus x berolinensis</name>
    <dbReference type="NCBI Taxonomy" id="444605"/>
    <lineage>
        <taxon>Eukaryota</taxon>
        <taxon>Viridiplantae</taxon>
        <taxon>Streptophyta</taxon>
        <taxon>Embryophyta</taxon>
        <taxon>Tracheophyta</taxon>
        <taxon>Spermatophyta</taxon>
        <taxon>Magnoliopsida</taxon>
        <taxon>eudicotyledons</taxon>
        <taxon>Gunneridae</taxon>
        <taxon>Pentapetalae</taxon>
        <taxon>rosids</taxon>
        <taxon>fabids</taxon>
        <taxon>Malpighiales</taxon>
        <taxon>Salicaceae</taxon>
        <taxon>Saliceae</taxon>
        <taxon>Populus</taxon>
    </lineage>
</organism>
<dbReference type="AlphaFoldDB" id="A0AAD6W1G9"/>
<keyword evidence="3" id="KW-1185">Reference proteome</keyword>
<proteinExistence type="predicted"/>
<protein>
    <submittedName>
        <fullName evidence="2">Uncharacterized protein</fullName>
    </submittedName>
</protein>
<dbReference type="Proteomes" id="UP001164929">
    <property type="component" value="Chromosome 5"/>
</dbReference>
<gene>
    <name evidence="2" type="ORF">NC653_012506</name>
</gene>
<evidence type="ECO:0000313" key="3">
    <source>
        <dbReference type="Proteomes" id="UP001164929"/>
    </source>
</evidence>
<feature type="transmembrane region" description="Helical" evidence="1">
    <location>
        <begin position="6"/>
        <end position="23"/>
    </location>
</feature>
<keyword evidence="1" id="KW-1133">Transmembrane helix</keyword>
<accession>A0AAD6W1G9</accession>
<reference evidence="2" key="1">
    <citation type="journal article" date="2023" name="Mol. Ecol. Resour.">
        <title>Chromosome-level genome assembly of a triploid poplar Populus alba 'Berolinensis'.</title>
        <authorList>
            <person name="Chen S."/>
            <person name="Yu Y."/>
            <person name="Wang X."/>
            <person name="Wang S."/>
            <person name="Zhang T."/>
            <person name="Zhou Y."/>
            <person name="He R."/>
            <person name="Meng N."/>
            <person name="Wang Y."/>
            <person name="Liu W."/>
            <person name="Liu Z."/>
            <person name="Liu J."/>
            <person name="Guo Q."/>
            <person name="Huang H."/>
            <person name="Sederoff R.R."/>
            <person name="Wang G."/>
            <person name="Qu G."/>
            <person name="Chen S."/>
        </authorList>
    </citation>
    <scope>NUCLEOTIDE SEQUENCE</scope>
    <source>
        <strain evidence="2">SC-2020</strain>
    </source>
</reference>
<feature type="transmembrane region" description="Helical" evidence="1">
    <location>
        <begin position="30"/>
        <end position="52"/>
    </location>
</feature>